<protein>
    <submittedName>
        <fullName evidence="1">Predicted protein</fullName>
    </submittedName>
</protein>
<organism evidence="1">
    <name type="scientific">Hordeum vulgare subsp. vulgare</name>
    <name type="common">Domesticated barley</name>
    <dbReference type="NCBI Taxonomy" id="112509"/>
    <lineage>
        <taxon>Eukaryota</taxon>
        <taxon>Viridiplantae</taxon>
        <taxon>Streptophyta</taxon>
        <taxon>Embryophyta</taxon>
        <taxon>Tracheophyta</taxon>
        <taxon>Spermatophyta</taxon>
        <taxon>Magnoliopsida</taxon>
        <taxon>Liliopsida</taxon>
        <taxon>Poales</taxon>
        <taxon>Poaceae</taxon>
        <taxon>BOP clade</taxon>
        <taxon>Pooideae</taxon>
        <taxon>Triticodae</taxon>
        <taxon>Triticeae</taxon>
        <taxon>Hordeinae</taxon>
        <taxon>Hordeum</taxon>
    </lineage>
</organism>
<proteinExistence type="evidence at transcript level"/>
<sequence>MDRSSAFICGLLYVYMSMHRSTSCLCSDCFISVYIAGFRIS</sequence>
<accession>F2DJ10</accession>
<name>F2DJ10_HORVV</name>
<evidence type="ECO:0000313" key="1">
    <source>
        <dbReference type="EMBL" id="BAJ95081.1"/>
    </source>
</evidence>
<reference evidence="1" key="1">
    <citation type="journal article" date="2011" name="Plant Physiol.">
        <title>Comprehensive sequence analysis of 24,783 barley full-length cDNAs derived from 12 clone libraries.</title>
        <authorList>
            <person name="Matsumoto T."/>
            <person name="Tanaka T."/>
            <person name="Sakai H."/>
            <person name="Amano N."/>
            <person name="Kanamori H."/>
            <person name="Kurita K."/>
            <person name="Kikuta A."/>
            <person name="Kamiya K."/>
            <person name="Yamamoto M."/>
            <person name="Ikawa H."/>
            <person name="Fujii N."/>
            <person name="Hori K."/>
            <person name="Itoh T."/>
            <person name="Sato K."/>
        </authorList>
    </citation>
    <scope>NUCLEOTIDE SEQUENCE</scope>
    <source>
        <tissue evidence="1">Shoot and root</tissue>
    </source>
</reference>
<dbReference type="AlphaFoldDB" id="F2DJ10"/>
<dbReference type="EMBL" id="AK363878">
    <property type="protein sequence ID" value="BAJ95081.1"/>
    <property type="molecule type" value="mRNA"/>
</dbReference>